<dbReference type="RefSeq" id="WP_073540109.1">
    <property type="nucleotide sequence ID" value="NZ_CP018335.1"/>
</dbReference>
<dbReference type="AlphaFoldDB" id="A0A1L5FCH8"/>
<evidence type="ECO:0000313" key="2">
    <source>
        <dbReference type="EMBL" id="APM40520.1"/>
    </source>
</evidence>
<protein>
    <submittedName>
        <fullName evidence="2">Endonuclease</fullName>
    </submittedName>
</protein>
<dbReference type="Gene3D" id="3.90.1570.50">
    <property type="match status" value="1"/>
</dbReference>
<gene>
    <name evidence="2" type="ORF">BS101_18205</name>
</gene>
<dbReference type="Pfam" id="PF04313">
    <property type="entry name" value="HSDR_N"/>
    <property type="match status" value="1"/>
</dbReference>
<dbReference type="GO" id="GO:0009035">
    <property type="term" value="F:type I site-specific deoxyribonuclease activity"/>
    <property type="evidence" value="ECO:0007669"/>
    <property type="project" value="UniProtKB-EC"/>
</dbReference>
<accession>A0A1L5FCH8</accession>
<evidence type="ECO:0000259" key="1">
    <source>
        <dbReference type="Pfam" id="PF04313"/>
    </source>
</evidence>
<sequence length="356" mass="41374">MEIKEKIQALSDRAEMLVTQIKTEEATKQSLILPFFQMLGYDVFNPLEFCPEFDADYGVKKGEKVDYAILINGIPTILVEAKDCNDNLDKHGSQLFRYYTTSSAKFGILTNGIKYRFYADLDEPNKMDEKPFFEINLFDLKDSSIEYLKRFSKDELDVDAIINSASDLKYTSLIKDFLKKQIEKPSEDFANYILGEIYEGRRTSSIIEKFIPIVKKSLNQFINETMSDKFRETLKGTDSEVTNTSKEEIAVTEDVAEDKHKILTTVEELEAYAIIKSILRNNVDLSHITYKDTESYFGILFDNNTRKWICRLYINVKKILTLPNEDKTHTKYELNSLDDLYSYSDKLIEVLNRYIN</sequence>
<feature type="domain" description="Restriction endonuclease type I HsdR N-terminal" evidence="1">
    <location>
        <begin position="61"/>
        <end position="125"/>
    </location>
</feature>
<organism evidence="2 3">
    <name type="scientific">Clostridium kluyveri</name>
    <dbReference type="NCBI Taxonomy" id="1534"/>
    <lineage>
        <taxon>Bacteria</taxon>
        <taxon>Bacillati</taxon>
        <taxon>Bacillota</taxon>
        <taxon>Clostridia</taxon>
        <taxon>Eubacteriales</taxon>
        <taxon>Clostridiaceae</taxon>
        <taxon>Clostridium</taxon>
    </lineage>
</organism>
<dbReference type="GO" id="GO:0003677">
    <property type="term" value="F:DNA binding"/>
    <property type="evidence" value="ECO:0007669"/>
    <property type="project" value="UniProtKB-KW"/>
</dbReference>
<name>A0A1L5FCH8_CLOKL</name>
<keyword evidence="2" id="KW-0378">Hydrolase</keyword>
<evidence type="ECO:0000313" key="3">
    <source>
        <dbReference type="Proteomes" id="UP000184604"/>
    </source>
</evidence>
<dbReference type="Proteomes" id="UP000184604">
    <property type="component" value="Chromosome"/>
</dbReference>
<dbReference type="InterPro" id="IPR017035">
    <property type="entry name" value="UCP035009_HsdR_All3000-type"/>
</dbReference>
<dbReference type="GO" id="GO:0009307">
    <property type="term" value="P:DNA restriction-modification system"/>
    <property type="evidence" value="ECO:0007669"/>
    <property type="project" value="UniProtKB-KW"/>
</dbReference>
<reference evidence="2 3" key="1">
    <citation type="submission" date="2016-12" db="EMBL/GenBank/DDBJ databases">
        <title>Complete genome sequence of Clostridium kluyveri JZZ isolated from the pit mud of a Chinese flavor liquor-making factory.</title>
        <authorList>
            <person name="Wang Y."/>
        </authorList>
    </citation>
    <scope>NUCLEOTIDE SEQUENCE [LARGE SCALE GENOMIC DNA]</scope>
    <source>
        <strain evidence="2 3">JZZ</strain>
    </source>
</reference>
<keyword evidence="2" id="KW-0540">Nuclease</keyword>
<keyword evidence="2" id="KW-0255">Endonuclease</keyword>
<dbReference type="EMBL" id="CP018335">
    <property type="protein sequence ID" value="APM40520.1"/>
    <property type="molecule type" value="Genomic_DNA"/>
</dbReference>
<proteinExistence type="predicted"/>
<dbReference type="InterPro" id="IPR007409">
    <property type="entry name" value="Restrct_endonuc_type1_HsdR_N"/>
</dbReference>
<dbReference type="GO" id="GO:0005524">
    <property type="term" value="F:ATP binding"/>
    <property type="evidence" value="ECO:0007669"/>
    <property type="project" value="UniProtKB-KW"/>
</dbReference>
<dbReference type="PIRSF" id="PIRSF035009">
    <property type="entry name" value="UCP035009_HSDR_N"/>
    <property type="match status" value="1"/>
</dbReference>
<dbReference type="OrthoDB" id="9148007at2"/>